<dbReference type="EMBL" id="PSQE01000002">
    <property type="protein sequence ID" value="RHN71793.1"/>
    <property type="molecule type" value="Genomic_DNA"/>
</dbReference>
<comment type="caution">
    <text evidence="2">The sequence shown here is derived from an EMBL/GenBank/DDBJ whole genome shotgun (WGS) entry which is preliminary data.</text>
</comment>
<keyword evidence="1" id="KW-1133">Transmembrane helix</keyword>
<keyword evidence="1" id="KW-0812">Transmembrane</keyword>
<proteinExistence type="predicted"/>
<gene>
    <name evidence="2" type="ORF">MtrunA17_Chr2g0280651</name>
</gene>
<sequence>MKNVKFYLFFPVSFPPSLSPVLSFSSFFRFACSSLFWFGFVLLLVRICVVVVRICASCCCCY</sequence>
<evidence type="ECO:0000256" key="1">
    <source>
        <dbReference type="SAM" id="Phobius"/>
    </source>
</evidence>
<evidence type="ECO:0000313" key="3">
    <source>
        <dbReference type="Proteomes" id="UP000265566"/>
    </source>
</evidence>
<protein>
    <recommendedName>
        <fullName evidence="4">Transmembrane protein</fullName>
    </recommendedName>
</protein>
<evidence type="ECO:0000313" key="2">
    <source>
        <dbReference type="EMBL" id="RHN71793.1"/>
    </source>
</evidence>
<feature type="transmembrane region" description="Helical" evidence="1">
    <location>
        <begin position="6"/>
        <end position="28"/>
    </location>
</feature>
<dbReference type="Gramene" id="rna7428">
    <property type="protein sequence ID" value="RHN71793.1"/>
    <property type="gene ID" value="gene7428"/>
</dbReference>
<reference evidence="3" key="1">
    <citation type="journal article" date="2018" name="Nat. Plants">
        <title>Whole-genome landscape of Medicago truncatula symbiotic genes.</title>
        <authorList>
            <person name="Pecrix Y."/>
            <person name="Staton S.E."/>
            <person name="Sallet E."/>
            <person name="Lelandais-Briere C."/>
            <person name="Moreau S."/>
            <person name="Carrere S."/>
            <person name="Blein T."/>
            <person name="Jardinaud M.F."/>
            <person name="Latrasse D."/>
            <person name="Zouine M."/>
            <person name="Zahm M."/>
            <person name="Kreplak J."/>
            <person name="Mayjonade B."/>
            <person name="Satge C."/>
            <person name="Perez M."/>
            <person name="Cauet S."/>
            <person name="Marande W."/>
            <person name="Chantry-Darmon C."/>
            <person name="Lopez-Roques C."/>
            <person name="Bouchez O."/>
            <person name="Berard A."/>
            <person name="Debelle F."/>
            <person name="Munos S."/>
            <person name="Bendahmane A."/>
            <person name="Berges H."/>
            <person name="Niebel A."/>
            <person name="Buitink J."/>
            <person name="Frugier F."/>
            <person name="Benhamed M."/>
            <person name="Crespi M."/>
            <person name="Gouzy J."/>
            <person name="Gamas P."/>
        </authorList>
    </citation>
    <scope>NUCLEOTIDE SEQUENCE [LARGE SCALE GENOMIC DNA]</scope>
    <source>
        <strain evidence="3">cv. Jemalong A17</strain>
    </source>
</reference>
<name>A0A396J5A1_MEDTR</name>
<feature type="transmembrane region" description="Helical" evidence="1">
    <location>
        <begin position="35"/>
        <end position="54"/>
    </location>
</feature>
<organism evidence="2 3">
    <name type="scientific">Medicago truncatula</name>
    <name type="common">Barrel medic</name>
    <name type="synonym">Medicago tribuloides</name>
    <dbReference type="NCBI Taxonomy" id="3880"/>
    <lineage>
        <taxon>Eukaryota</taxon>
        <taxon>Viridiplantae</taxon>
        <taxon>Streptophyta</taxon>
        <taxon>Embryophyta</taxon>
        <taxon>Tracheophyta</taxon>
        <taxon>Spermatophyta</taxon>
        <taxon>Magnoliopsida</taxon>
        <taxon>eudicotyledons</taxon>
        <taxon>Gunneridae</taxon>
        <taxon>Pentapetalae</taxon>
        <taxon>rosids</taxon>
        <taxon>fabids</taxon>
        <taxon>Fabales</taxon>
        <taxon>Fabaceae</taxon>
        <taxon>Papilionoideae</taxon>
        <taxon>50 kb inversion clade</taxon>
        <taxon>NPAAA clade</taxon>
        <taxon>Hologalegina</taxon>
        <taxon>IRL clade</taxon>
        <taxon>Trifolieae</taxon>
        <taxon>Medicago</taxon>
    </lineage>
</organism>
<evidence type="ECO:0008006" key="4">
    <source>
        <dbReference type="Google" id="ProtNLM"/>
    </source>
</evidence>
<accession>A0A396J5A1</accession>
<dbReference type="Proteomes" id="UP000265566">
    <property type="component" value="Chromosome 2"/>
</dbReference>
<keyword evidence="1" id="KW-0472">Membrane</keyword>
<dbReference type="AlphaFoldDB" id="A0A396J5A1"/>